<gene>
    <name evidence="1" type="ORF">GALL_26430</name>
</gene>
<proteinExistence type="predicted"/>
<dbReference type="EMBL" id="MLJW01000006">
    <property type="protein sequence ID" value="OIR16823.1"/>
    <property type="molecule type" value="Genomic_DNA"/>
</dbReference>
<comment type="caution">
    <text evidence="1">The sequence shown here is derived from an EMBL/GenBank/DDBJ whole genome shotgun (WGS) entry which is preliminary data.</text>
</comment>
<name>A0A1J5T7H5_9ZZZZ</name>
<organism evidence="1">
    <name type="scientific">mine drainage metagenome</name>
    <dbReference type="NCBI Taxonomy" id="410659"/>
    <lineage>
        <taxon>unclassified sequences</taxon>
        <taxon>metagenomes</taxon>
        <taxon>ecological metagenomes</taxon>
    </lineage>
</organism>
<dbReference type="AlphaFoldDB" id="A0A1J5T7H5"/>
<accession>A0A1J5T7H5</accession>
<evidence type="ECO:0000313" key="1">
    <source>
        <dbReference type="EMBL" id="OIR16823.1"/>
    </source>
</evidence>
<reference evidence="1" key="1">
    <citation type="submission" date="2016-10" db="EMBL/GenBank/DDBJ databases">
        <title>Sequence of Gallionella enrichment culture.</title>
        <authorList>
            <person name="Poehlein A."/>
            <person name="Muehling M."/>
            <person name="Daniel R."/>
        </authorList>
    </citation>
    <scope>NUCLEOTIDE SEQUENCE</scope>
</reference>
<sequence length="60" mass="6883">MKSMPTVKYITYVIVSALLFLGAPDKRSRAEIAKDIYAEEFSMHQAYDPDSMHGYYDSVM</sequence>
<protein>
    <submittedName>
        <fullName evidence="1">Uncharacterized protein</fullName>
    </submittedName>
</protein>